<dbReference type="PANTHER" id="PTHR43798">
    <property type="entry name" value="MONOACYLGLYCEROL LIPASE"/>
    <property type="match status" value="1"/>
</dbReference>
<proteinExistence type="predicted"/>
<comment type="caution">
    <text evidence="2">The sequence shown here is derived from an EMBL/GenBank/DDBJ whole genome shotgun (WGS) entry which is preliminary data.</text>
</comment>
<dbReference type="InterPro" id="IPR029058">
    <property type="entry name" value="AB_hydrolase_fold"/>
</dbReference>
<dbReference type="Gene3D" id="3.40.50.1820">
    <property type="entry name" value="alpha/beta hydrolase"/>
    <property type="match status" value="1"/>
</dbReference>
<dbReference type="InterPro" id="IPR000073">
    <property type="entry name" value="AB_hydrolase_1"/>
</dbReference>
<dbReference type="PATRIC" id="fig|336831.14.peg.1890"/>
<organism evidence="2 3">
    <name type="scientific">Arsukibacterium ikkense</name>
    <dbReference type="NCBI Taxonomy" id="336831"/>
    <lineage>
        <taxon>Bacteria</taxon>
        <taxon>Pseudomonadati</taxon>
        <taxon>Pseudomonadota</taxon>
        <taxon>Gammaproteobacteria</taxon>
        <taxon>Chromatiales</taxon>
        <taxon>Chromatiaceae</taxon>
        <taxon>Arsukibacterium</taxon>
    </lineage>
</organism>
<name>A0A0M2V1A1_9GAMM</name>
<dbReference type="GO" id="GO:0016020">
    <property type="term" value="C:membrane"/>
    <property type="evidence" value="ECO:0007669"/>
    <property type="project" value="TreeGrafter"/>
</dbReference>
<evidence type="ECO:0000313" key="3">
    <source>
        <dbReference type="Proteomes" id="UP000034228"/>
    </source>
</evidence>
<sequence>MDHSLYFSLTGYKNTMRLAALANRPAFSAAQPPVLCLHGWLDNAASFIPLARELADMPVLALDFPGHGHSPYRSSDAHYYFFDWVEDIVALCQQQGWQQLTVIGHSMGGMAATALAAAFPELVARLVLIDSLGFVTAEDNCCTAQLREGILSRLKKPPVRKRQYPDLAAAAQARVAQSDFSVTEALLLAERGTSTDHNGVSWANDYRLRYKSVHRLTPAQAQALCQAVQAPVLAIVASDGPFVAKLTEVAAWYRQLKIAKVTGGHHCHMTAAAEVAGLIRTW</sequence>
<dbReference type="PANTHER" id="PTHR43798:SF33">
    <property type="entry name" value="HYDROLASE, PUTATIVE (AFU_ORTHOLOGUE AFUA_2G14860)-RELATED"/>
    <property type="match status" value="1"/>
</dbReference>
<dbReference type="InterPro" id="IPR050266">
    <property type="entry name" value="AB_hydrolase_sf"/>
</dbReference>
<dbReference type="PRINTS" id="PR00111">
    <property type="entry name" value="ABHYDROLASE"/>
</dbReference>
<gene>
    <name evidence="2" type="ORF">WG68_16930</name>
</gene>
<accession>A0A0M2V1A1</accession>
<evidence type="ECO:0000259" key="1">
    <source>
        <dbReference type="Pfam" id="PF00561"/>
    </source>
</evidence>
<dbReference type="Proteomes" id="UP000034228">
    <property type="component" value="Unassembled WGS sequence"/>
</dbReference>
<dbReference type="STRING" id="336831.WG68_16930"/>
<feature type="domain" description="AB hydrolase-1" evidence="1">
    <location>
        <begin position="32"/>
        <end position="270"/>
    </location>
</feature>
<dbReference type="EMBL" id="LAHO01000019">
    <property type="protein sequence ID" value="KKO44144.1"/>
    <property type="molecule type" value="Genomic_DNA"/>
</dbReference>
<dbReference type="SUPFAM" id="SSF53474">
    <property type="entry name" value="alpha/beta-Hydrolases"/>
    <property type="match status" value="1"/>
</dbReference>
<protein>
    <submittedName>
        <fullName evidence="2">Alpha/beta hydrolase</fullName>
    </submittedName>
</protein>
<dbReference type="GO" id="GO:0016787">
    <property type="term" value="F:hydrolase activity"/>
    <property type="evidence" value="ECO:0007669"/>
    <property type="project" value="UniProtKB-KW"/>
</dbReference>
<keyword evidence="2" id="KW-0378">Hydrolase</keyword>
<keyword evidence="3" id="KW-1185">Reference proteome</keyword>
<dbReference type="RefSeq" id="WP_046558905.1">
    <property type="nucleotide sequence ID" value="NZ_LAHO01000019.1"/>
</dbReference>
<dbReference type="AlphaFoldDB" id="A0A0M2V1A1"/>
<reference evidence="2 3" key="1">
    <citation type="submission" date="2015-03" db="EMBL/GenBank/DDBJ databases">
        <title>Draft genome sequences of two protease-producing strains of Arsukibacterium isolated from two cold and alkaline environments.</title>
        <authorList>
            <person name="Lylloff J.E."/>
            <person name="Skov L.B."/>
            <person name="Jepsen M."/>
            <person name="Hallin P.F."/>
            <person name="Sorensen S.J."/>
            <person name="Stougaard P."/>
            <person name="Glaring M.A."/>
        </authorList>
    </citation>
    <scope>NUCLEOTIDE SEQUENCE [LARGE SCALE GENOMIC DNA]</scope>
    <source>
        <strain evidence="2 3">GCM72</strain>
    </source>
</reference>
<evidence type="ECO:0000313" key="2">
    <source>
        <dbReference type="EMBL" id="KKO44144.1"/>
    </source>
</evidence>
<dbReference type="Pfam" id="PF00561">
    <property type="entry name" value="Abhydrolase_1"/>
    <property type="match status" value="1"/>
</dbReference>
<dbReference type="OrthoDB" id="149912at2"/>